<evidence type="ECO:0000256" key="1">
    <source>
        <dbReference type="SAM" id="MobiDB-lite"/>
    </source>
</evidence>
<name>A0A7R8X3C9_9CRUS</name>
<dbReference type="OrthoDB" id="4506189at2759"/>
<proteinExistence type="predicted"/>
<organism evidence="2">
    <name type="scientific">Cyprideis torosa</name>
    <dbReference type="NCBI Taxonomy" id="163714"/>
    <lineage>
        <taxon>Eukaryota</taxon>
        <taxon>Metazoa</taxon>
        <taxon>Ecdysozoa</taxon>
        <taxon>Arthropoda</taxon>
        <taxon>Crustacea</taxon>
        <taxon>Oligostraca</taxon>
        <taxon>Ostracoda</taxon>
        <taxon>Podocopa</taxon>
        <taxon>Podocopida</taxon>
        <taxon>Cytherocopina</taxon>
        <taxon>Cytheroidea</taxon>
        <taxon>Cytherideidae</taxon>
        <taxon>Cyprideis</taxon>
    </lineage>
</organism>
<sequence length="63" mass="6289">MSSGPEATLILRLAAQAPSASSVDNANLRAIESKTKARLDEQARGELFGKGATTAGGDASAAS</sequence>
<dbReference type="EMBL" id="OB714484">
    <property type="protein sequence ID" value="CAD7239047.1"/>
    <property type="molecule type" value="Genomic_DNA"/>
</dbReference>
<feature type="region of interest" description="Disordered" evidence="1">
    <location>
        <begin position="34"/>
        <end position="63"/>
    </location>
</feature>
<protein>
    <submittedName>
        <fullName evidence="2">Uncharacterized protein</fullName>
    </submittedName>
</protein>
<feature type="compositionally biased region" description="Low complexity" evidence="1">
    <location>
        <begin position="49"/>
        <end position="63"/>
    </location>
</feature>
<gene>
    <name evidence="2" type="ORF">CTOB1V02_LOCUS16862</name>
</gene>
<accession>A0A7R8X3C9</accession>
<evidence type="ECO:0000313" key="2">
    <source>
        <dbReference type="EMBL" id="CAD7239047.1"/>
    </source>
</evidence>
<reference evidence="2" key="1">
    <citation type="submission" date="2020-11" db="EMBL/GenBank/DDBJ databases">
        <authorList>
            <person name="Tran Van P."/>
        </authorList>
    </citation>
    <scope>NUCLEOTIDE SEQUENCE</scope>
</reference>
<feature type="compositionally biased region" description="Basic and acidic residues" evidence="1">
    <location>
        <begin position="34"/>
        <end position="44"/>
    </location>
</feature>
<feature type="non-terminal residue" evidence="2">
    <location>
        <position position="63"/>
    </location>
</feature>
<dbReference type="AlphaFoldDB" id="A0A7R8X3C9"/>